<proteinExistence type="predicted"/>
<feature type="transmembrane region" description="Helical" evidence="1">
    <location>
        <begin position="131"/>
        <end position="149"/>
    </location>
</feature>
<reference evidence="2" key="1">
    <citation type="submission" date="2020-10" db="EMBL/GenBank/DDBJ databases">
        <authorList>
            <person name="Gilroy R."/>
        </authorList>
    </citation>
    <scope>NUCLEOTIDE SEQUENCE</scope>
    <source>
        <strain evidence="2">ChiSxjej2B14-6234</strain>
    </source>
</reference>
<sequence length="501" mass="55792">MTRLEHLKARLSMKRVLLPALFLLALCYPLHPALGYVTAALLIAVCALCELPAALYAYVFLFWMDEVMPFALLGGSIVRVMQLALGVRLAVTVVRCRLWVRLSDVALAAFTVAACAVGLAVHGVTGEMLSFGLNVGLFVLMRVALRARADAPWVARGMLRTYVYGAVAAVAVGFAQQRFVTLLLGEFTQSYARFMGTFEPNFTAVFLGAAILIWMALDWERPWQDLLVLGVLGGALLSTFSMTGMLCFFLASLFMFVRMRRGLRRTLVRVGRAVPVALAVFAAFSAFVSLRGVESFTRGLISEDMHDYVYYIEEEDYVYARDHGIDFMEVSRRASDTITEEERQASVDQHMDALDHSVQQSALLVRLQEAVERVTSGDWDKLTSGRYGLFRMKLSDFGALPLWQKLVGTGPDAQLTYQPNARQRNYAHNSWLDALYSFGFIGFALLVCWIVRSMRGNLFAGIRLTGSTALAVQLARVALMLGGLTLSMHINRTFLFFFFMG</sequence>
<gene>
    <name evidence="2" type="ORF">IAB73_00900</name>
</gene>
<dbReference type="EMBL" id="DVFJ01000004">
    <property type="protein sequence ID" value="HIQ70765.1"/>
    <property type="molecule type" value="Genomic_DNA"/>
</dbReference>
<evidence type="ECO:0000256" key="1">
    <source>
        <dbReference type="SAM" id="Phobius"/>
    </source>
</evidence>
<keyword evidence="1" id="KW-0472">Membrane</keyword>
<organism evidence="2 3">
    <name type="scientific">Candidatus Onthenecus intestinigallinarum</name>
    <dbReference type="NCBI Taxonomy" id="2840875"/>
    <lineage>
        <taxon>Bacteria</taxon>
        <taxon>Bacillati</taxon>
        <taxon>Bacillota</taxon>
        <taxon>Clostridia</taxon>
        <taxon>Eubacteriales</taxon>
        <taxon>Candidatus Onthenecus</taxon>
    </lineage>
</organism>
<feature type="transmembrane region" description="Helical" evidence="1">
    <location>
        <begin position="434"/>
        <end position="452"/>
    </location>
</feature>
<dbReference type="AlphaFoldDB" id="A0A9D0Z8F5"/>
<protein>
    <submittedName>
        <fullName evidence="2">O-antigen ligase family protein</fullName>
    </submittedName>
</protein>
<feature type="transmembrane region" description="Helical" evidence="1">
    <location>
        <begin position="70"/>
        <end position="93"/>
    </location>
</feature>
<keyword evidence="2" id="KW-0436">Ligase</keyword>
<name>A0A9D0Z8F5_9FIRM</name>
<dbReference type="GO" id="GO:0016874">
    <property type="term" value="F:ligase activity"/>
    <property type="evidence" value="ECO:0007669"/>
    <property type="project" value="UniProtKB-KW"/>
</dbReference>
<accession>A0A9D0Z8F5</accession>
<evidence type="ECO:0000313" key="3">
    <source>
        <dbReference type="Proteomes" id="UP000886887"/>
    </source>
</evidence>
<keyword evidence="1" id="KW-1133">Transmembrane helix</keyword>
<feature type="transmembrane region" description="Helical" evidence="1">
    <location>
        <begin position="161"/>
        <end position="185"/>
    </location>
</feature>
<feature type="transmembrane region" description="Helical" evidence="1">
    <location>
        <begin position="464"/>
        <end position="490"/>
    </location>
</feature>
<reference evidence="2" key="2">
    <citation type="journal article" date="2021" name="PeerJ">
        <title>Extensive microbial diversity within the chicken gut microbiome revealed by metagenomics and culture.</title>
        <authorList>
            <person name="Gilroy R."/>
            <person name="Ravi A."/>
            <person name="Getino M."/>
            <person name="Pursley I."/>
            <person name="Horton D.L."/>
            <person name="Alikhan N.F."/>
            <person name="Baker D."/>
            <person name="Gharbi K."/>
            <person name="Hall N."/>
            <person name="Watson M."/>
            <person name="Adriaenssens E.M."/>
            <person name="Foster-Nyarko E."/>
            <person name="Jarju S."/>
            <person name="Secka A."/>
            <person name="Antonio M."/>
            <person name="Oren A."/>
            <person name="Chaudhuri R.R."/>
            <person name="La Ragione R."/>
            <person name="Hildebrand F."/>
            <person name="Pallen M.J."/>
        </authorList>
    </citation>
    <scope>NUCLEOTIDE SEQUENCE</scope>
    <source>
        <strain evidence="2">ChiSxjej2B14-6234</strain>
    </source>
</reference>
<keyword evidence="1" id="KW-0812">Transmembrane</keyword>
<feature type="transmembrane region" description="Helical" evidence="1">
    <location>
        <begin position="42"/>
        <end position="63"/>
    </location>
</feature>
<comment type="caution">
    <text evidence="2">The sequence shown here is derived from an EMBL/GenBank/DDBJ whole genome shotgun (WGS) entry which is preliminary data.</text>
</comment>
<dbReference type="Proteomes" id="UP000886887">
    <property type="component" value="Unassembled WGS sequence"/>
</dbReference>
<feature type="transmembrane region" description="Helical" evidence="1">
    <location>
        <begin position="269"/>
        <end position="290"/>
    </location>
</feature>
<feature type="transmembrane region" description="Helical" evidence="1">
    <location>
        <begin position="197"/>
        <end position="217"/>
    </location>
</feature>
<evidence type="ECO:0000313" key="2">
    <source>
        <dbReference type="EMBL" id="HIQ70765.1"/>
    </source>
</evidence>
<feature type="transmembrane region" description="Helical" evidence="1">
    <location>
        <begin position="229"/>
        <end position="257"/>
    </location>
</feature>
<feature type="transmembrane region" description="Helical" evidence="1">
    <location>
        <begin position="105"/>
        <end position="124"/>
    </location>
</feature>